<dbReference type="RefSeq" id="WP_248569897.1">
    <property type="nucleotide sequence ID" value="NZ_CP078078.1"/>
</dbReference>
<evidence type="ECO:0000313" key="3">
    <source>
        <dbReference type="Proteomes" id="UP000830631"/>
    </source>
</evidence>
<feature type="transmembrane region" description="Helical" evidence="1">
    <location>
        <begin position="6"/>
        <end position="33"/>
    </location>
</feature>
<keyword evidence="3" id="KW-1185">Reference proteome</keyword>
<organism evidence="2 3">
    <name type="scientific">Microbacterium aurugineum</name>
    <dbReference type="NCBI Taxonomy" id="2851642"/>
    <lineage>
        <taxon>Bacteria</taxon>
        <taxon>Bacillati</taxon>
        <taxon>Actinomycetota</taxon>
        <taxon>Actinomycetes</taxon>
        <taxon>Micrococcales</taxon>
        <taxon>Microbacteriaceae</taxon>
        <taxon>Microbacterium</taxon>
    </lineage>
</organism>
<reference evidence="2 3" key="1">
    <citation type="submission" date="2021-06" db="EMBL/GenBank/DDBJ databases">
        <title>Genome-based taxonomic framework of Microbacterium strains isolated from marine environment, the description of four new species and reclassification of four preexisting species.</title>
        <authorList>
            <person name="Lee S.D."/>
            <person name="Kim S.-M."/>
            <person name="Byeon Y.-S."/>
            <person name="Yang H.L."/>
            <person name="Kim I.S."/>
        </authorList>
    </citation>
    <scope>NUCLEOTIDE SEQUENCE [LARGE SCALE GENOMIC DNA]</scope>
    <source>
        <strain evidence="2 3">KSW4-10</strain>
    </source>
</reference>
<gene>
    <name evidence="2" type="ORF">KV397_15675</name>
</gene>
<keyword evidence="1" id="KW-0812">Transmembrane</keyword>
<evidence type="ECO:0000256" key="1">
    <source>
        <dbReference type="SAM" id="Phobius"/>
    </source>
</evidence>
<name>A0ABY4J253_9MICO</name>
<dbReference type="Proteomes" id="UP000830631">
    <property type="component" value="Chromosome"/>
</dbReference>
<keyword evidence="1" id="KW-1133">Transmembrane helix</keyword>
<sequence>MEASLFSWWGLIISVAVVVAILAIAFLLVRAVVRWVRRRRRGSAARGSGGATG</sequence>
<proteinExistence type="predicted"/>
<protein>
    <submittedName>
        <fullName evidence="2">Uncharacterized protein</fullName>
    </submittedName>
</protein>
<dbReference type="EMBL" id="CP078078">
    <property type="protein sequence ID" value="UPL19099.1"/>
    <property type="molecule type" value="Genomic_DNA"/>
</dbReference>
<evidence type="ECO:0000313" key="2">
    <source>
        <dbReference type="EMBL" id="UPL19099.1"/>
    </source>
</evidence>
<keyword evidence="1" id="KW-0472">Membrane</keyword>
<accession>A0ABY4J253</accession>